<dbReference type="EMBL" id="FOGQ01000010">
    <property type="protein sequence ID" value="SES17334.1"/>
    <property type="molecule type" value="Genomic_DNA"/>
</dbReference>
<sequence length="74" mass="8139">MKMTYDREADAAYITFGKDIEPNESAQQVSLIETPNGQTQVTIDVDSEGYLLGIEILSASVGLRDDVLDEAHHL</sequence>
<dbReference type="RefSeq" id="WP_092259928.1">
    <property type="nucleotide sequence ID" value="NZ_CP047199.1"/>
</dbReference>
<dbReference type="Proteomes" id="UP000198929">
    <property type="component" value="Unassembled WGS sequence"/>
</dbReference>
<reference evidence="2" key="1">
    <citation type="submission" date="2016-10" db="EMBL/GenBank/DDBJ databases">
        <authorList>
            <person name="Varghese N."/>
            <person name="Submissions S."/>
        </authorList>
    </citation>
    <scope>NUCLEOTIDE SEQUENCE [LARGE SCALE GENOMIC DNA]</scope>
    <source>
        <strain evidence="2">DSM 20524</strain>
    </source>
</reference>
<evidence type="ECO:0000313" key="1">
    <source>
        <dbReference type="EMBL" id="SES17334.1"/>
    </source>
</evidence>
<dbReference type="Pfam" id="PF10049">
    <property type="entry name" value="DUF2283"/>
    <property type="match status" value="1"/>
</dbReference>
<accession>A0A1H9V7G3</accession>
<gene>
    <name evidence="1" type="ORF">SAMN05661109_02097</name>
</gene>
<organism evidence="1 2">
    <name type="scientific">Corynebacterium cystitidis DSM 20524</name>
    <dbReference type="NCBI Taxonomy" id="1121357"/>
    <lineage>
        <taxon>Bacteria</taxon>
        <taxon>Bacillati</taxon>
        <taxon>Actinomycetota</taxon>
        <taxon>Actinomycetes</taxon>
        <taxon>Mycobacteriales</taxon>
        <taxon>Corynebacteriaceae</taxon>
        <taxon>Corynebacterium</taxon>
    </lineage>
</organism>
<keyword evidence="2" id="KW-1185">Reference proteome</keyword>
<proteinExistence type="predicted"/>
<name>A0A1H9V7G3_9CORY</name>
<dbReference type="InterPro" id="IPR019270">
    <property type="entry name" value="DUF2283"/>
</dbReference>
<protein>
    <submittedName>
        <fullName evidence="1">Uncharacterized protein YuzE</fullName>
    </submittedName>
</protein>
<dbReference type="AlphaFoldDB" id="A0A1H9V7G3"/>
<evidence type="ECO:0000313" key="2">
    <source>
        <dbReference type="Proteomes" id="UP000198929"/>
    </source>
</evidence>